<dbReference type="OrthoDB" id="9799912at2"/>
<proteinExistence type="predicted"/>
<dbReference type="AlphaFoldDB" id="A0A419N241"/>
<organism evidence="1 2">
    <name type="scientific">Rahnella woolbedingensis</name>
    <dbReference type="NCBI Taxonomy" id="1510574"/>
    <lineage>
        <taxon>Bacteria</taxon>
        <taxon>Pseudomonadati</taxon>
        <taxon>Pseudomonadota</taxon>
        <taxon>Gammaproteobacteria</taxon>
        <taxon>Enterobacterales</taxon>
        <taxon>Yersiniaceae</taxon>
        <taxon>Rahnella</taxon>
    </lineage>
</organism>
<keyword evidence="2" id="KW-1185">Reference proteome</keyword>
<sequence length="103" mass="12327">MRVISKKPFDEAGRRFPNDAVALEDAYKVLHTGRFLTPDALKARFGSLDRFKYRQKWWVIDIGGNNLRIITYIKFETQNVFIKHVVTHKEYDRLTDHYRRTPE</sequence>
<comment type="caution">
    <text evidence="1">The sequence shown here is derived from an EMBL/GenBank/DDBJ whole genome shotgun (WGS) entry which is preliminary data.</text>
</comment>
<dbReference type="GO" id="GO:0110001">
    <property type="term" value="C:toxin-antitoxin complex"/>
    <property type="evidence" value="ECO:0007669"/>
    <property type="project" value="InterPro"/>
</dbReference>
<dbReference type="RefSeq" id="WP_120135283.1">
    <property type="nucleotide sequence ID" value="NZ_RAHH01000058.1"/>
</dbReference>
<dbReference type="Pfam" id="PF09907">
    <property type="entry name" value="HigB_toxin"/>
    <property type="match status" value="1"/>
</dbReference>
<protein>
    <submittedName>
        <fullName evidence="1">Cytoplasmic protein</fullName>
    </submittedName>
</protein>
<reference evidence="1 2" key="1">
    <citation type="submission" date="2018-09" db="EMBL/GenBank/DDBJ databases">
        <authorList>
            <person name="Le Fleche-Mateos A."/>
        </authorList>
    </citation>
    <scope>NUCLEOTIDE SEQUENCE [LARGE SCALE GENOMIC DNA]</scope>
    <source>
        <strain evidence="1 2">DSM 27399</strain>
    </source>
</reference>
<gene>
    <name evidence="1" type="ORF">D6C13_24795</name>
</gene>
<dbReference type="GO" id="GO:0004519">
    <property type="term" value="F:endonuclease activity"/>
    <property type="evidence" value="ECO:0007669"/>
    <property type="project" value="InterPro"/>
</dbReference>
<accession>A0A419N241</accession>
<evidence type="ECO:0000313" key="1">
    <source>
        <dbReference type="EMBL" id="RJT31942.1"/>
    </source>
</evidence>
<evidence type="ECO:0000313" key="2">
    <source>
        <dbReference type="Proteomes" id="UP000284908"/>
    </source>
</evidence>
<dbReference type="Proteomes" id="UP000284908">
    <property type="component" value="Unassembled WGS sequence"/>
</dbReference>
<dbReference type="GO" id="GO:0003723">
    <property type="term" value="F:RNA binding"/>
    <property type="evidence" value="ECO:0007669"/>
    <property type="project" value="InterPro"/>
</dbReference>
<dbReference type="InterPro" id="IPR018669">
    <property type="entry name" value="Toxin_HigB"/>
</dbReference>
<dbReference type="EMBL" id="RAHH01000058">
    <property type="protein sequence ID" value="RJT31942.1"/>
    <property type="molecule type" value="Genomic_DNA"/>
</dbReference>
<name>A0A419N241_9GAMM</name>